<evidence type="ECO:0000256" key="3">
    <source>
        <dbReference type="ARBA" id="ARBA00022679"/>
    </source>
</evidence>
<evidence type="ECO:0000256" key="6">
    <source>
        <dbReference type="ARBA" id="ARBA00023136"/>
    </source>
</evidence>
<evidence type="ECO:0000256" key="2">
    <source>
        <dbReference type="ARBA" id="ARBA00022676"/>
    </source>
</evidence>
<dbReference type="InterPro" id="IPR029044">
    <property type="entry name" value="Nucleotide-diphossugar_trans"/>
</dbReference>
<dbReference type="PANTHER" id="PTHR43867">
    <property type="entry name" value="CELLULOSE SYNTHASE CATALYTIC SUBUNIT A [UDP-FORMING]"/>
    <property type="match status" value="1"/>
</dbReference>
<keyword evidence="6 7" id="KW-0472">Membrane</keyword>
<dbReference type="InterPro" id="IPR003919">
    <property type="entry name" value="Cell_synth_A"/>
</dbReference>
<comment type="caution">
    <text evidence="8">The sequence shown here is derived from an EMBL/GenBank/DDBJ whole genome shotgun (WGS) entry which is preliminary data.</text>
</comment>
<dbReference type="EMBL" id="JBHUNP010000001">
    <property type="protein sequence ID" value="MFD2646303.1"/>
    <property type="molecule type" value="Genomic_DNA"/>
</dbReference>
<dbReference type="GO" id="GO:0016757">
    <property type="term" value="F:glycosyltransferase activity"/>
    <property type="evidence" value="ECO:0007669"/>
    <property type="project" value="UniProtKB-KW"/>
</dbReference>
<feature type="transmembrane region" description="Helical" evidence="7">
    <location>
        <begin position="72"/>
        <end position="92"/>
    </location>
</feature>
<evidence type="ECO:0000256" key="4">
    <source>
        <dbReference type="ARBA" id="ARBA00022692"/>
    </source>
</evidence>
<evidence type="ECO:0000256" key="1">
    <source>
        <dbReference type="ARBA" id="ARBA00004141"/>
    </source>
</evidence>
<feature type="transmembrane region" description="Helical" evidence="7">
    <location>
        <begin position="516"/>
        <end position="535"/>
    </location>
</feature>
<dbReference type="Pfam" id="PF13641">
    <property type="entry name" value="Glyco_tranf_2_3"/>
    <property type="match status" value="1"/>
</dbReference>
<dbReference type="SUPFAM" id="SSF53448">
    <property type="entry name" value="Nucleotide-diphospho-sugar transferases"/>
    <property type="match status" value="1"/>
</dbReference>
<evidence type="ECO:0000313" key="9">
    <source>
        <dbReference type="Proteomes" id="UP001597521"/>
    </source>
</evidence>
<accession>A0ABW5QEU9</accession>
<feature type="transmembrane region" description="Helical" evidence="7">
    <location>
        <begin position="372"/>
        <end position="394"/>
    </location>
</feature>
<dbReference type="PANTHER" id="PTHR43867:SF2">
    <property type="entry name" value="CELLULOSE SYNTHASE CATALYTIC SUBUNIT A [UDP-FORMING]"/>
    <property type="match status" value="1"/>
</dbReference>
<dbReference type="RefSeq" id="WP_386830813.1">
    <property type="nucleotide sequence ID" value="NZ_JBHUNP010000001.1"/>
</dbReference>
<feature type="transmembrane region" description="Helical" evidence="7">
    <location>
        <begin position="414"/>
        <end position="434"/>
    </location>
</feature>
<evidence type="ECO:0000256" key="5">
    <source>
        <dbReference type="ARBA" id="ARBA00022989"/>
    </source>
</evidence>
<keyword evidence="3 8" id="KW-0808">Transferase</keyword>
<feature type="transmembrane region" description="Helical" evidence="7">
    <location>
        <begin position="6"/>
        <end position="27"/>
    </location>
</feature>
<dbReference type="Proteomes" id="UP001597521">
    <property type="component" value="Unassembled WGS sequence"/>
</dbReference>
<protein>
    <submittedName>
        <fullName evidence="8">Glycosyltransferase</fullName>
        <ecNumber evidence="8">2.4.-.-</ecNumber>
    </submittedName>
</protein>
<feature type="transmembrane region" description="Helical" evidence="7">
    <location>
        <begin position="484"/>
        <end position="504"/>
    </location>
</feature>
<feature type="transmembrane region" description="Helical" evidence="7">
    <location>
        <begin position="34"/>
        <end position="52"/>
    </location>
</feature>
<dbReference type="EC" id="2.4.-.-" evidence="8"/>
<dbReference type="Gene3D" id="3.90.550.10">
    <property type="entry name" value="Spore Coat Polysaccharide Biosynthesis Protein SpsA, Chain A"/>
    <property type="match status" value="1"/>
</dbReference>
<dbReference type="PRINTS" id="PR01439">
    <property type="entry name" value="CELLSNTHASEA"/>
</dbReference>
<name>A0ABW5QEU9_9HYPH</name>
<sequence>MILFPEWLVAWVPSLLVAGIGLGIAPILSRHNGWMRAAFMLLAAFFSVRYLVWRLTETVAPIGFTLDALASWSFALIEAATVISSLSAFLILSRHRARSGDADANLPWVEKVAPSVAVVVATYNEEWSVLERTLAGALASEYRNKTIHVLDDGRREWLRERCAELGVEHVTRPDNDHGKAGNINHFLRELRRRGEEPDFVAVLDADFVPHRDFFTRTLALFADETIGLVQTPQHFFNPDPIQHNLGISRSYPDEQRFFFDYMQPARDGWDIAVCCGTSSIVRWTALEAIGDFPTSSVTEDYMLTSVLKMKGYSTAYLNEPLSEGLAPEGLKEYITQRSRWCLGLMQIVRSPAGPFSTEPLRFRDRWSVLDSCLYWLTTFPFKIACIVYPLLYWYLGVTVVDAPLYEVISYFGPYYLATMVFLNFVSIGMFVPIVNDISQLVGAWEISRSAITGLIKPHGHAFKVTMKGGDRDRIVIQWPIMRRFLAAFILTVGGLLIGLTSDYLFDAHAGEGKIVILFWTLYNLLVLAGTMLVCIELPRTASILRSNPEQVEVLVDGESRRVWLTDIHAEALRLRGLALPVGKAFTCFVPGVGEISAEVTLSLNAAVDARITLTAAQREDLIEKLHTQTGAPGTAGVAAAGLGAGLLRRLIAGTVR</sequence>
<keyword evidence="2 8" id="KW-0328">Glycosyltransferase</keyword>
<dbReference type="CDD" id="cd06421">
    <property type="entry name" value="CESA_CelA_like"/>
    <property type="match status" value="1"/>
</dbReference>
<dbReference type="InterPro" id="IPR050321">
    <property type="entry name" value="Glycosyltr_2/OpgH_subfam"/>
</dbReference>
<keyword evidence="5 7" id="KW-1133">Transmembrane helix</keyword>
<gene>
    <name evidence="8" type="ORF">ACFSX5_00680</name>
</gene>
<reference evidence="9" key="1">
    <citation type="journal article" date="2019" name="Int. J. Syst. Evol. Microbiol.">
        <title>The Global Catalogue of Microorganisms (GCM) 10K type strain sequencing project: providing services to taxonomists for standard genome sequencing and annotation.</title>
        <authorList>
            <consortium name="The Broad Institute Genomics Platform"/>
            <consortium name="The Broad Institute Genome Sequencing Center for Infectious Disease"/>
            <person name="Wu L."/>
            <person name="Ma J."/>
        </authorList>
    </citation>
    <scope>NUCLEOTIDE SEQUENCE [LARGE SCALE GENOMIC DNA]</scope>
    <source>
        <strain evidence="9">CCM 7427</strain>
    </source>
</reference>
<evidence type="ECO:0000313" key="8">
    <source>
        <dbReference type="EMBL" id="MFD2646303.1"/>
    </source>
</evidence>
<keyword evidence="4 7" id="KW-0812">Transmembrane</keyword>
<comment type="subcellular location">
    <subcellularLocation>
        <location evidence="1">Membrane</location>
        <topology evidence="1">Multi-pass membrane protein</topology>
    </subcellularLocation>
</comment>
<keyword evidence="9" id="KW-1185">Reference proteome</keyword>
<proteinExistence type="predicted"/>
<organism evidence="8 9">
    <name type="scientific">Devosia albogilva</name>
    <dbReference type="NCBI Taxonomy" id="429726"/>
    <lineage>
        <taxon>Bacteria</taxon>
        <taxon>Pseudomonadati</taxon>
        <taxon>Pseudomonadota</taxon>
        <taxon>Alphaproteobacteria</taxon>
        <taxon>Hyphomicrobiales</taxon>
        <taxon>Devosiaceae</taxon>
        <taxon>Devosia</taxon>
    </lineage>
</organism>
<evidence type="ECO:0000256" key="7">
    <source>
        <dbReference type="SAM" id="Phobius"/>
    </source>
</evidence>